<dbReference type="AlphaFoldDB" id="A0A7Y9EA36"/>
<reference evidence="1 2" key="1">
    <citation type="submission" date="2020-07" db="EMBL/GenBank/DDBJ databases">
        <title>Sequencing the genomes of 1000 actinobacteria strains.</title>
        <authorList>
            <person name="Klenk H.-P."/>
        </authorList>
    </citation>
    <scope>NUCLEOTIDE SEQUENCE [LARGE SCALE GENOMIC DNA]</scope>
    <source>
        <strain evidence="1 2">DSM 21350</strain>
    </source>
</reference>
<proteinExistence type="predicted"/>
<dbReference type="RefSeq" id="WP_179665226.1">
    <property type="nucleotide sequence ID" value="NZ_JACCBG010000001.1"/>
</dbReference>
<dbReference type="EMBL" id="JACCBG010000001">
    <property type="protein sequence ID" value="NYD43741.1"/>
    <property type="molecule type" value="Genomic_DNA"/>
</dbReference>
<name>A0A7Y9EA36_9ACTN</name>
<sequence>MTAHAAGFVQFAVGHGVRTLEPNLQPSEVSQLFHEARQGFAGELVPVWVEEVLAGGGRLGSP</sequence>
<protein>
    <submittedName>
        <fullName evidence="1">Uncharacterized protein</fullName>
    </submittedName>
</protein>
<keyword evidence="2" id="KW-1185">Reference proteome</keyword>
<evidence type="ECO:0000313" key="2">
    <source>
        <dbReference type="Proteomes" id="UP000535511"/>
    </source>
</evidence>
<accession>A0A7Y9EA36</accession>
<dbReference type="Proteomes" id="UP000535511">
    <property type="component" value="Unassembled WGS sequence"/>
</dbReference>
<gene>
    <name evidence="1" type="ORF">BJZ21_003824</name>
</gene>
<comment type="caution">
    <text evidence="1">The sequence shown here is derived from an EMBL/GenBank/DDBJ whole genome shotgun (WGS) entry which is preliminary data.</text>
</comment>
<evidence type="ECO:0000313" key="1">
    <source>
        <dbReference type="EMBL" id="NYD43741.1"/>
    </source>
</evidence>
<organism evidence="1 2">
    <name type="scientific">Nocardioides panaciterrulae</name>
    <dbReference type="NCBI Taxonomy" id="661492"/>
    <lineage>
        <taxon>Bacteria</taxon>
        <taxon>Bacillati</taxon>
        <taxon>Actinomycetota</taxon>
        <taxon>Actinomycetes</taxon>
        <taxon>Propionibacteriales</taxon>
        <taxon>Nocardioidaceae</taxon>
        <taxon>Nocardioides</taxon>
    </lineage>
</organism>